<feature type="compositionally biased region" description="Gly residues" evidence="1">
    <location>
        <begin position="748"/>
        <end position="773"/>
    </location>
</feature>
<feature type="compositionally biased region" description="Acidic residues" evidence="1">
    <location>
        <begin position="818"/>
        <end position="871"/>
    </location>
</feature>
<feature type="compositionally biased region" description="Low complexity" evidence="1">
    <location>
        <begin position="257"/>
        <end position="266"/>
    </location>
</feature>
<feature type="compositionally biased region" description="Acidic residues" evidence="1">
    <location>
        <begin position="1268"/>
        <end position="1280"/>
    </location>
</feature>
<reference evidence="2" key="1">
    <citation type="submission" date="2020-06" db="EMBL/GenBank/DDBJ databases">
        <authorList>
            <consortium name="Plant Systems Biology data submission"/>
        </authorList>
    </citation>
    <scope>NUCLEOTIDE SEQUENCE</scope>
    <source>
        <strain evidence="2">D6</strain>
    </source>
</reference>
<name>A0A9N8GZP4_9STRA</name>
<organism evidence="2 3">
    <name type="scientific">Seminavis robusta</name>
    <dbReference type="NCBI Taxonomy" id="568900"/>
    <lineage>
        <taxon>Eukaryota</taxon>
        <taxon>Sar</taxon>
        <taxon>Stramenopiles</taxon>
        <taxon>Ochrophyta</taxon>
        <taxon>Bacillariophyta</taxon>
        <taxon>Bacillariophyceae</taxon>
        <taxon>Bacillariophycidae</taxon>
        <taxon>Naviculales</taxon>
        <taxon>Naviculaceae</taxon>
        <taxon>Seminavis</taxon>
    </lineage>
</organism>
<feature type="compositionally biased region" description="Basic and acidic residues" evidence="1">
    <location>
        <begin position="1033"/>
        <end position="1050"/>
    </location>
</feature>
<feature type="compositionally biased region" description="Low complexity" evidence="1">
    <location>
        <begin position="1318"/>
        <end position="1330"/>
    </location>
</feature>
<evidence type="ECO:0000313" key="3">
    <source>
        <dbReference type="Proteomes" id="UP001153069"/>
    </source>
</evidence>
<comment type="caution">
    <text evidence="2">The sequence shown here is derived from an EMBL/GenBank/DDBJ whole genome shotgun (WGS) entry which is preliminary data.</text>
</comment>
<feature type="compositionally biased region" description="Acidic residues" evidence="1">
    <location>
        <begin position="1208"/>
        <end position="1226"/>
    </location>
</feature>
<feature type="compositionally biased region" description="Low complexity" evidence="1">
    <location>
        <begin position="1161"/>
        <end position="1194"/>
    </location>
</feature>
<feature type="compositionally biased region" description="Acidic residues" evidence="1">
    <location>
        <begin position="776"/>
        <end position="811"/>
    </location>
</feature>
<feature type="compositionally biased region" description="Pro residues" evidence="1">
    <location>
        <begin position="242"/>
        <end position="256"/>
    </location>
</feature>
<feature type="compositionally biased region" description="Gly residues" evidence="1">
    <location>
        <begin position="896"/>
        <end position="945"/>
    </location>
</feature>
<dbReference type="PROSITE" id="PS00018">
    <property type="entry name" value="EF_HAND_1"/>
    <property type="match status" value="1"/>
</dbReference>
<feature type="compositionally biased region" description="Low complexity" evidence="1">
    <location>
        <begin position="1257"/>
        <end position="1267"/>
    </location>
</feature>
<feature type="compositionally biased region" description="Acidic residues" evidence="1">
    <location>
        <begin position="736"/>
        <end position="747"/>
    </location>
</feature>
<dbReference type="OrthoDB" id="46094at2759"/>
<evidence type="ECO:0008006" key="4">
    <source>
        <dbReference type="Google" id="ProtNLM"/>
    </source>
</evidence>
<sequence length="1330" mass="144548">MAFSDANRDLYLDPTEYVTFVNYLSMDYYGNIPFEQLPEELTTNFEIWAGSDMLMEIEGTYPGATPTPLQAEWIEHICFDTQTLIHEITTPAPTTFGTPSPTTVPTSMPTVLRPVDVPFDTCRTNMAVSDLSQNNLLENSEYVRFVNFMSESQFQYIEFEQLPDLLRFNFVILAQVIDRITGDRSIDIAGSAPGTTIADVTPDQLANLQKICEQTQNAINSLNLFGLTSPTVNPTTGTAPTIPEPPPTPVTRPPQPQLQRLPTRTPRPQPTSLSRPITPAPSIDDVSTAWPTSTYAECRLSIIFSDNNRDNLIGADEYVQLVYRLSNNEMYRFETFNNLPINIKDNYYALAAQGSTVGEINIYGVYPTQDATQEERAFLLQVCRDTEMAIAQAPTPAPVVAVTMAPTRDLSKCRQDMVKSDTSPRDNFLTNMEYTRFVTRLSYGAYLFSTFETLPQPLQDNFYQLASVERPNPEQNGYGTAIYIYGAIGYQNPDAIQVEFLKRICQDTELALEAATQPTVPTTPQPLMTPVPTVTPETPNPTTPNPTVTPLLPTTPWPTPQPTLSLSTPSPSIPRTSEPTSADGGSNAGALAGGIIGGVVGLLALCLCAYFAYTSLQGGNKKETLDGKTGDDGSERGGDDNYGGYGQPSTPTRSEGQGNIGIPISPMPPSGDLLGASSSSDSSEDDEKDEESDEEMGLNDPSEAPTKEYGEFGGPDLPMDFGMDLEEATASSGHSDDDESEEEDEEQGFGGGDGFDGGWGQGNDGGFGGGGWGASQDEEDDEDEEDSASQYSEDLEEDDEDRSGSYDEDEDRSGSGSYDEDEDRSYDEDESQMEEESQMDESQVDSEGSGEDEEEASQYSDEENEEDEASESEGSSVGEDENEEDEQENRNVGTAGAFGDGFGGDGFGAFGGDDFGGGGANDFFGGGDAGGGGDDGFGAGGGFGFGAQAQDASPESASGDIAKVSDRLDAQIDSGDWEGVAQSIASFEHDIDEEESDSDDDSDDNDTTTEDEEMRASYRAEVEELVNRVIPDERGNIDDMMEQFKGREQELVNTLKTMEEKSGVPRDVAPPAAATTAGPDDSPPSPGARGTLEAVDEEEESLSPSRLQEEEDESQYSGSYSGEEDEDRSQYSGDEGSQRDEEDEESSHFSREIEESMSVFSEAEQSQYSEAEQSQYTEAEGESQYSGSGSGSRSGEYDEEQSQSQYSEDMEQSQYDDEQSQYDDEQSQSQSQYSEDMEQSQYSQEEGDEESQYTEAEGQSQYSGSYSGEEEGSQYSEGEEGQSQYSGSQSQYDDDDNNSGEGESQYSGSQYDDQDEQYSGSYSGSGSFDD</sequence>
<gene>
    <name evidence="2" type="ORF">SEMRO_6_G005540.1</name>
</gene>
<protein>
    <recommendedName>
        <fullName evidence="4">EF-hand domain-containing protein</fullName>
    </recommendedName>
</protein>
<accession>A0A9N8GZP4</accession>
<dbReference type="EMBL" id="CAICTM010000006">
    <property type="protein sequence ID" value="CAB9496583.1"/>
    <property type="molecule type" value="Genomic_DNA"/>
</dbReference>
<feature type="compositionally biased region" description="Acidic residues" evidence="1">
    <location>
        <begin position="990"/>
        <end position="1013"/>
    </location>
</feature>
<feature type="region of interest" description="Disordered" evidence="1">
    <location>
        <begin position="515"/>
        <end position="585"/>
    </location>
</feature>
<feature type="compositionally biased region" description="Basic and acidic residues" evidence="1">
    <location>
        <begin position="620"/>
        <end position="639"/>
    </location>
</feature>
<feature type="region of interest" description="Disordered" evidence="1">
    <location>
        <begin position="619"/>
        <end position="1020"/>
    </location>
</feature>
<feature type="compositionally biased region" description="Low complexity" evidence="1">
    <location>
        <begin position="562"/>
        <end position="580"/>
    </location>
</feature>
<keyword evidence="3" id="KW-1185">Reference proteome</keyword>
<evidence type="ECO:0000313" key="2">
    <source>
        <dbReference type="EMBL" id="CAB9496583.1"/>
    </source>
</evidence>
<dbReference type="Proteomes" id="UP001153069">
    <property type="component" value="Unassembled WGS sequence"/>
</dbReference>
<proteinExistence type="predicted"/>
<feature type="region of interest" description="Disordered" evidence="1">
    <location>
        <begin position="230"/>
        <end position="285"/>
    </location>
</feature>
<feature type="compositionally biased region" description="Low complexity" evidence="1">
    <location>
        <begin position="1227"/>
        <end position="1244"/>
    </location>
</feature>
<feature type="compositionally biased region" description="Polar residues" evidence="1">
    <location>
        <begin position="647"/>
        <end position="657"/>
    </location>
</feature>
<evidence type="ECO:0000256" key="1">
    <source>
        <dbReference type="SAM" id="MobiDB-lite"/>
    </source>
</evidence>
<dbReference type="InterPro" id="IPR018247">
    <property type="entry name" value="EF_Hand_1_Ca_BS"/>
</dbReference>
<feature type="compositionally biased region" description="Low complexity" evidence="1">
    <location>
        <begin position="1069"/>
        <end position="1080"/>
    </location>
</feature>
<feature type="compositionally biased region" description="Low complexity" evidence="1">
    <location>
        <begin position="1299"/>
        <end position="1311"/>
    </location>
</feature>
<feature type="compositionally biased region" description="Low complexity" evidence="1">
    <location>
        <begin position="1281"/>
        <end position="1291"/>
    </location>
</feature>
<feature type="compositionally biased region" description="Acidic residues" evidence="1">
    <location>
        <begin position="878"/>
        <end position="887"/>
    </location>
</feature>
<feature type="region of interest" description="Disordered" evidence="1">
    <location>
        <begin position="1033"/>
        <end position="1330"/>
    </location>
</feature>
<feature type="compositionally biased region" description="Acidic residues" evidence="1">
    <location>
        <begin position="682"/>
        <end position="697"/>
    </location>
</feature>